<dbReference type="PANTHER" id="PTHR47191:SF2">
    <property type="entry name" value="OS05G0170800 PROTEIN"/>
    <property type="match status" value="1"/>
</dbReference>
<name>A0AAE9XU64_9PROT</name>
<dbReference type="InterPro" id="IPR036767">
    <property type="entry name" value="ApaG_sf"/>
</dbReference>
<dbReference type="RefSeq" id="WP_289504279.1">
    <property type="nucleotide sequence ID" value="NZ_CP116805.1"/>
</dbReference>
<dbReference type="InterPro" id="IPR023065">
    <property type="entry name" value="Uncharacterised_ApaG"/>
</dbReference>
<protein>
    <recommendedName>
        <fullName evidence="1 2">Protein ApaG</fullName>
    </recommendedName>
</protein>
<dbReference type="InterPro" id="IPR050718">
    <property type="entry name" value="ApaG-like"/>
</dbReference>
<dbReference type="KEGG" id="gso:PH603_02160"/>
<dbReference type="SUPFAM" id="SSF110069">
    <property type="entry name" value="ApaG-like"/>
    <property type="match status" value="1"/>
</dbReference>
<evidence type="ECO:0000259" key="3">
    <source>
        <dbReference type="PROSITE" id="PS51087"/>
    </source>
</evidence>
<proteinExistence type="inferred from homology"/>
<evidence type="ECO:0000313" key="4">
    <source>
        <dbReference type="EMBL" id="WCL54560.1"/>
    </source>
</evidence>
<dbReference type="AlphaFoldDB" id="A0AAE9XU64"/>
<dbReference type="InterPro" id="IPR007474">
    <property type="entry name" value="ApaG_domain"/>
</dbReference>
<dbReference type="HAMAP" id="MF_00791">
    <property type="entry name" value="ApaG"/>
    <property type="match status" value="1"/>
</dbReference>
<gene>
    <name evidence="2 4" type="primary">apaG</name>
    <name evidence="4" type="ORF">PH603_02160</name>
</gene>
<dbReference type="Proteomes" id="UP001217500">
    <property type="component" value="Chromosome"/>
</dbReference>
<evidence type="ECO:0000313" key="5">
    <source>
        <dbReference type="Proteomes" id="UP001217500"/>
    </source>
</evidence>
<dbReference type="PANTHER" id="PTHR47191">
    <property type="entry name" value="OS05G0170800 PROTEIN"/>
    <property type="match status" value="1"/>
</dbReference>
<organism evidence="4 5">
    <name type="scientific">Gimibacter soli</name>
    <dbReference type="NCBI Taxonomy" id="3024400"/>
    <lineage>
        <taxon>Bacteria</taxon>
        <taxon>Pseudomonadati</taxon>
        <taxon>Pseudomonadota</taxon>
        <taxon>Alphaproteobacteria</taxon>
        <taxon>Kordiimonadales</taxon>
        <taxon>Temperatibacteraceae</taxon>
        <taxon>Gimibacter</taxon>
    </lineage>
</organism>
<sequence>MSDDDDDMDDDLIDGVMTFEAITEGVRVAVQSYFLSGQSDPEEGSYVWAYRIRISNEGAATVQLINRHWIITDGHGGVQEVQGAGVVGEQPVLAPGERFVYTSGTPLSTPTGFMRGTYEMQRPDGTFFDVEIPAFSLDSPHYSLKLN</sequence>
<dbReference type="Pfam" id="PF04379">
    <property type="entry name" value="DUF525"/>
    <property type="match status" value="1"/>
</dbReference>
<accession>A0AAE9XU64</accession>
<evidence type="ECO:0000256" key="2">
    <source>
        <dbReference type="HAMAP-Rule" id="MF_00791"/>
    </source>
</evidence>
<dbReference type="PROSITE" id="PS51087">
    <property type="entry name" value="APAG"/>
    <property type="match status" value="1"/>
</dbReference>
<dbReference type="EMBL" id="CP116805">
    <property type="protein sequence ID" value="WCL54560.1"/>
    <property type="molecule type" value="Genomic_DNA"/>
</dbReference>
<keyword evidence="5" id="KW-1185">Reference proteome</keyword>
<dbReference type="Gene3D" id="2.60.40.1470">
    <property type="entry name" value="ApaG domain"/>
    <property type="match status" value="1"/>
</dbReference>
<feature type="domain" description="ApaG" evidence="3">
    <location>
        <begin position="20"/>
        <end position="144"/>
    </location>
</feature>
<dbReference type="NCBIfam" id="NF003967">
    <property type="entry name" value="PRK05461.1"/>
    <property type="match status" value="1"/>
</dbReference>
<reference evidence="4" key="1">
    <citation type="submission" date="2023-01" db="EMBL/GenBank/DDBJ databases">
        <title>The genome sequence of Kordiimonadaceae bacterium 6D33.</title>
        <authorList>
            <person name="Liu Y."/>
        </authorList>
    </citation>
    <scope>NUCLEOTIDE SEQUENCE</scope>
    <source>
        <strain evidence="4">6D33</strain>
    </source>
</reference>
<evidence type="ECO:0000256" key="1">
    <source>
        <dbReference type="ARBA" id="ARBA00017693"/>
    </source>
</evidence>